<dbReference type="InParanoid" id="A0A1X7SS37"/>
<name>A0A1X7SS37_AMPQE</name>
<organism evidence="2">
    <name type="scientific">Amphimedon queenslandica</name>
    <name type="common">Sponge</name>
    <dbReference type="NCBI Taxonomy" id="400682"/>
    <lineage>
        <taxon>Eukaryota</taxon>
        <taxon>Metazoa</taxon>
        <taxon>Porifera</taxon>
        <taxon>Demospongiae</taxon>
        <taxon>Heteroscleromorpha</taxon>
        <taxon>Haplosclerida</taxon>
        <taxon>Niphatidae</taxon>
        <taxon>Amphimedon</taxon>
    </lineage>
</organism>
<reference evidence="2" key="1">
    <citation type="submission" date="2017-05" db="UniProtKB">
        <authorList>
            <consortium name="EnsemblMetazoa"/>
        </authorList>
    </citation>
    <scope>IDENTIFICATION</scope>
</reference>
<protein>
    <submittedName>
        <fullName evidence="2">Uncharacterized protein</fullName>
    </submittedName>
</protein>
<sequence>MRYWVPRSDPKGGHDFSHTPGRNPLPSADPPLPSHMIGTKSRLSVLLLPPLRMLVLDEDPINIVNCAGCLSLNAMIAVESTTAVSTSISTSLLADVLPKRMFLIDTLALTRY</sequence>
<dbReference type="EnsemblMetazoa" id="Aqu2.1.04888_001">
    <property type="protein sequence ID" value="Aqu2.1.04888_001"/>
    <property type="gene ID" value="Aqu2.1.04888"/>
</dbReference>
<evidence type="ECO:0000313" key="2">
    <source>
        <dbReference type="EnsemblMetazoa" id="Aqu2.1.04888_001"/>
    </source>
</evidence>
<feature type="region of interest" description="Disordered" evidence="1">
    <location>
        <begin position="1"/>
        <end position="33"/>
    </location>
</feature>
<dbReference type="AlphaFoldDB" id="A0A1X7SS37"/>
<feature type="compositionally biased region" description="Basic and acidic residues" evidence="1">
    <location>
        <begin position="8"/>
        <end position="17"/>
    </location>
</feature>
<accession>A0A1X7SS37</accession>
<proteinExistence type="predicted"/>
<evidence type="ECO:0000256" key="1">
    <source>
        <dbReference type="SAM" id="MobiDB-lite"/>
    </source>
</evidence>